<evidence type="ECO:0000313" key="2">
    <source>
        <dbReference type="Proteomes" id="UP000016895"/>
    </source>
</evidence>
<dbReference type="RefSeq" id="WP_022549524.1">
    <property type="nucleotide sequence ID" value="NC_022528.1"/>
</dbReference>
<keyword evidence="2" id="KW-1185">Reference proteome</keyword>
<reference evidence="1 2" key="1">
    <citation type="journal article" date="2013" name="ISME J.">
        <title>Comparative genomics of pathogenic lineages of Vibrio nigripulchritudo identifies virulence-associated traits.</title>
        <authorList>
            <person name="Goudenege D."/>
            <person name="Labreuche Y."/>
            <person name="Krin E."/>
            <person name="Ansquer D."/>
            <person name="Mangenot S."/>
            <person name="Calteau A."/>
            <person name="Medigue C."/>
            <person name="Mazel D."/>
            <person name="Polz M.F."/>
            <person name="Le Roux F."/>
        </authorList>
    </citation>
    <scope>NUCLEOTIDE SEQUENCE [LARGE SCALE GENOMIC DNA]</scope>
    <source>
        <strain evidence="2">SnF1</strain>
    </source>
</reference>
<accession>U4K8A1</accession>
<dbReference type="EMBL" id="FO203526">
    <property type="protein sequence ID" value="CCO56297.1"/>
    <property type="molecule type" value="Genomic_DNA"/>
</dbReference>
<name>U4K8A1_9VIBR</name>
<dbReference type="Proteomes" id="UP000016895">
    <property type="component" value="Chromosome 1"/>
</dbReference>
<dbReference type="KEGG" id="vni:VIBNI_A0083"/>
<protein>
    <submittedName>
        <fullName evidence="1">Uncharacterized protein</fullName>
    </submittedName>
</protein>
<proteinExistence type="predicted"/>
<sequence>MTEWPAEQYCDTCRTTTSHKEMMVRKPSRYDTDYSISGRIKLFLHSWINAGEYHDMNRYVTCKACNTKSLDNRGNEFE</sequence>
<dbReference type="OrthoDB" id="8594958at2"/>
<gene>
    <name evidence="1" type="ORF">VIBNI_A0083</name>
</gene>
<dbReference type="AlphaFoldDB" id="U4K8A1"/>
<dbReference type="PATRIC" id="fig|1260221.3.peg.75"/>
<evidence type="ECO:0000313" key="1">
    <source>
        <dbReference type="EMBL" id="CCO56297.1"/>
    </source>
</evidence>
<organism evidence="1 2">
    <name type="scientific">Vibrio nigripulchritudo</name>
    <dbReference type="NCBI Taxonomy" id="28173"/>
    <lineage>
        <taxon>Bacteria</taxon>
        <taxon>Pseudomonadati</taxon>
        <taxon>Pseudomonadota</taxon>
        <taxon>Gammaproteobacteria</taxon>
        <taxon>Vibrionales</taxon>
        <taxon>Vibrionaceae</taxon>
        <taxon>Vibrio</taxon>
    </lineage>
</organism>
<dbReference type="GeneID" id="97542670"/>